<evidence type="ECO:0000313" key="3">
    <source>
        <dbReference type="Proteomes" id="UP000001932"/>
    </source>
</evidence>
<dbReference type="HOGENOM" id="CLU_1977540_0_0_6"/>
<dbReference type="OrthoDB" id="6505020at2"/>
<evidence type="ECO:0000313" key="1">
    <source>
        <dbReference type="EMBL" id="BAE75243.1"/>
    </source>
</evidence>
<name>Q2NRI2_SODGM</name>
<reference evidence="1 3" key="1">
    <citation type="journal article" date="2006" name="Genome Res.">
        <title>Massive genome erosion and functional adaptations provide insights into the symbiotic lifestyle of Sodalis glossinidius in the tsetse host.</title>
        <authorList>
            <person name="Toh H."/>
            <person name="Weiss B.L."/>
            <person name="Perkin S.A.H."/>
            <person name="Yamashita A."/>
            <person name="Oshima K."/>
            <person name="Hattori M."/>
            <person name="Aksoy S."/>
        </authorList>
    </citation>
    <scope>NUCLEOTIDE SEQUENCE [LARGE SCALE GENOMIC DNA]</scope>
    <source>
        <strain evidence="3">morsitans</strain>
        <strain evidence="1">Morsitans</strain>
    </source>
</reference>
<keyword evidence="3" id="KW-1185">Reference proteome</keyword>
<evidence type="ECO:0000313" key="2">
    <source>
        <dbReference type="EMBL" id="CRL46238.1"/>
    </source>
</evidence>
<proteinExistence type="predicted"/>
<dbReference type="KEGG" id="sgl:SG1968"/>
<protein>
    <submittedName>
        <fullName evidence="1">Phage anti-termination protein</fullName>
    </submittedName>
</protein>
<reference evidence="2 4" key="2">
    <citation type="submission" date="2015-05" db="EMBL/GenBank/DDBJ databases">
        <authorList>
            <person name="Goodhead I."/>
        </authorList>
    </citation>
    <scope>NUCLEOTIDE SEQUENCE [LARGE SCALE GENOMIC DNA]</scope>
    <source>
        <strain evidence="2">B4</strain>
        <strain evidence="4">morsitans</strain>
    </source>
</reference>
<organism evidence="1 3">
    <name type="scientific">Sodalis glossinidius (strain morsitans)</name>
    <dbReference type="NCBI Taxonomy" id="343509"/>
    <lineage>
        <taxon>Bacteria</taxon>
        <taxon>Pseudomonadati</taxon>
        <taxon>Pseudomonadota</taxon>
        <taxon>Gammaproteobacteria</taxon>
        <taxon>Enterobacterales</taxon>
        <taxon>Bruguierivoracaceae</taxon>
        <taxon>Sodalis</taxon>
    </lineage>
</organism>
<dbReference type="EMBL" id="LN854557">
    <property type="protein sequence ID" value="CRL46238.1"/>
    <property type="molecule type" value="Genomic_DNA"/>
</dbReference>
<dbReference type="Proteomes" id="UP000001932">
    <property type="component" value="Chromosome"/>
</dbReference>
<dbReference type="InterPro" id="IPR057902">
    <property type="entry name" value="N_peptide"/>
</dbReference>
<gene>
    <name evidence="1" type="ordered locus">SG1968</name>
    <name evidence="2" type="ORF">SGGMMB4_04687</name>
</gene>
<dbReference type="EMBL" id="AP008232">
    <property type="protein sequence ID" value="BAE75243.1"/>
    <property type="molecule type" value="Genomic_DNA"/>
</dbReference>
<dbReference type="RefSeq" id="WP_011411698.1">
    <property type="nucleotide sequence ID" value="NC_007712.1"/>
</dbReference>
<dbReference type="Pfam" id="PF25694">
    <property type="entry name" value="N_peptide"/>
    <property type="match status" value="1"/>
</dbReference>
<dbReference type="AlphaFoldDB" id="Q2NRI2"/>
<evidence type="ECO:0000313" key="4">
    <source>
        <dbReference type="Proteomes" id="UP000245838"/>
    </source>
</evidence>
<sequence length="131" mass="15098">MKTIVYGKSVNPVKKINAATRRHARRKAEAVRRELVASRIDKVLELKPERRKTLTRIELACKRKPAPPLDLSTLTQYQEQITLSAQKHMKARYPHRGAFVEFEEGSCYLENVALFQAGYQGKSNHPFHIIK</sequence>
<dbReference type="Proteomes" id="UP000245838">
    <property type="component" value="Chromosome sggmmb4_Chromosome"/>
</dbReference>
<accession>Q2NRI2</accession>